<evidence type="ECO:0000256" key="4">
    <source>
        <dbReference type="SAM" id="SignalP"/>
    </source>
</evidence>
<dbReference type="Proteomes" id="UP000253740">
    <property type="component" value="Unassembled WGS sequence"/>
</dbReference>
<dbReference type="STRING" id="1475481.GCA_000953855_01450"/>
<dbReference type="AlphaFoldDB" id="A0A0K8QMM4"/>
<sequence length="305" mass="34039">MTDRLAPMPRILRRAALLGAVALLAGCAIAQPRTDDPWEKFNRKSYAFNEAVDKAVIRPVAVGYRKVTTPNMRRVVNNFFTNIRQPITIANDLLQIEPVPALKSTGRFLVNLTVGIGGLFDPASKLGLPLDETDFGVTLARWGVPDGPFMVLPFVGPTTVRDVWHLPVDSYFFDPMARFARDHDYRYQAQYWPQLLYLVTLRAGAIDAESFLESAYDPYVFTRDAYRQRRVYLIYRGNPPAEVIEHLQGIGADDFDPDKLLEQQHDWEKQQQPQTEPKKDGGGPAPAGDEAQPAAARSSGAPTPG</sequence>
<feature type="region of interest" description="Disordered" evidence="3">
    <location>
        <begin position="254"/>
        <end position="305"/>
    </location>
</feature>
<dbReference type="EMBL" id="DF970189">
    <property type="protein sequence ID" value="GAP66123.1"/>
    <property type="molecule type" value="Genomic_DNA"/>
</dbReference>
<dbReference type="InterPro" id="IPR007428">
    <property type="entry name" value="MlaA"/>
</dbReference>
<dbReference type="PANTHER" id="PTHR30035:SF3">
    <property type="entry name" value="INTERMEMBRANE PHOSPHOLIPID TRANSPORT SYSTEM LIPOPROTEIN MLAA"/>
    <property type="match status" value="1"/>
</dbReference>
<keyword evidence="6" id="KW-1185">Reference proteome</keyword>
<evidence type="ECO:0000313" key="6">
    <source>
        <dbReference type="Proteomes" id="UP000253740"/>
    </source>
</evidence>
<evidence type="ECO:0000256" key="1">
    <source>
        <dbReference type="ARBA" id="ARBA00010634"/>
    </source>
</evidence>
<dbReference type="PROSITE" id="PS51257">
    <property type="entry name" value="PROKAR_LIPOPROTEIN"/>
    <property type="match status" value="1"/>
</dbReference>
<protein>
    <submittedName>
        <fullName evidence="5">Surface lipoprotein</fullName>
    </submittedName>
</protein>
<dbReference type="RefSeq" id="WP_237071763.1">
    <property type="nucleotide sequence ID" value="NZ_DF970189.1"/>
</dbReference>
<accession>A0A0K8QMM4</accession>
<feature type="chain" id="PRO_5005515171" evidence="4">
    <location>
        <begin position="31"/>
        <end position="305"/>
    </location>
</feature>
<evidence type="ECO:0000256" key="2">
    <source>
        <dbReference type="ARBA" id="ARBA00022729"/>
    </source>
</evidence>
<feature type="signal peptide" evidence="4">
    <location>
        <begin position="1"/>
        <end position="30"/>
    </location>
</feature>
<keyword evidence="2 4" id="KW-0732">Signal</keyword>
<gene>
    <name evidence="5" type="ORF">MBSD_n1425</name>
</gene>
<feature type="compositionally biased region" description="Low complexity" evidence="3">
    <location>
        <begin position="286"/>
        <end position="296"/>
    </location>
</feature>
<reference evidence="5" key="1">
    <citation type="submission" date="2015-08" db="EMBL/GenBank/DDBJ databases">
        <title>Complete DNA Sequence of Pseudomonas syringae pv. actinidiae, the Causal Agent of Kiwifruit Canker Disease.</title>
        <authorList>
            <person name="Rikkerink E.H.A."/>
            <person name="Fineran P.C."/>
        </authorList>
    </citation>
    <scope>NUCLEOTIDE SEQUENCE</scope>
    <source>
        <strain evidence="5">SkMP5</strain>
    </source>
</reference>
<proteinExistence type="inferred from homology"/>
<evidence type="ECO:0000313" key="5">
    <source>
        <dbReference type="EMBL" id="GAP66123.1"/>
    </source>
</evidence>
<dbReference type="Pfam" id="PF04333">
    <property type="entry name" value="MlaA"/>
    <property type="match status" value="1"/>
</dbReference>
<organism evidence="5">
    <name type="scientific">Mizugakiibacter sediminis</name>
    <dbReference type="NCBI Taxonomy" id="1475481"/>
    <lineage>
        <taxon>Bacteria</taxon>
        <taxon>Pseudomonadati</taxon>
        <taxon>Pseudomonadota</taxon>
        <taxon>Gammaproteobacteria</taxon>
        <taxon>Lysobacterales</taxon>
        <taxon>Rhodanobacteraceae</taxon>
        <taxon>Mizugakiibacter</taxon>
    </lineage>
</organism>
<dbReference type="PRINTS" id="PR01805">
    <property type="entry name" value="VACJLIPOPROT"/>
</dbReference>
<feature type="compositionally biased region" description="Basic and acidic residues" evidence="3">
    <location>
        <begin position="257"/>
        <end position="269"/>
    </location>
</feature>
<dbReference type="GO" id="GO:0120010">
    <property type="term" value="P:intermembrane phospholipid transfer"/>
    <property type="evidence" value="ECO:0007669"/>
    <property type="project" value="TreeGrafter"/>
</dbReference>
<keyword evidence="5" id="KW-0449">Lipoprotein</keyword>
<dbReference type="PANTHER" id="PTHR30035">
    <property type="entry name" value="LIPOPROTEIN VACJ-RELATED"/>
    <property type="match status" value="1"/>
</dbReference>
<comment type="similarity">
    <text evidence="1">Belongs to the MlaA family.</text>
</comment>
<evidence type="ECO:0000256" key="3">
    <source>
        <dbReference type="SAM" id="MobiDB-lite"/>
    </source>
</evidence>
<name>A0A0K8QMM4_9GAMM</name>
<dbReference type="GO" id="GO:0016020">
    <property type="term" value="C:membrane"/>
    <property type="evidence" value="ECO:0007669"/>
    <property type="project" value="InterPro"/>
</dbReference>